<dbReference type="PANTHER" id="PTHR35038">
    <property type="entry name" value="DISSIMILATORY SULFITE REDUCTASE SIRA"/>
    <property type="match status" value="1"/>
</dbReference>
<dbReference type="InterPro" id="IPR011989">
    <property type="entry name" value="ARM-like"/>
</dbReference>
<dbReference type="Proteomes" id="UP001320898">
    <property type="component" value="Unassembled WGS sequence"/>
</dbReference>
<feature type="domain" description="Cytochrome c-552/4" evidence="5">
    <location>
        <begin position="60"/>
        <end position="83"/>
    </location>
</feature>
<evidence type="ECO:0000256" key="3">
    <source>
        <dbReference type="SAM" id="Phobius"/>
    </source>
</evidence>
<keyword evidence="3" id="KW-1133">Transmembrane helix</keyword>
<evidence type="ECO:0000256" key="2">
    <source>
        <dbReference type="PROSITE-ProRule" id="PRU00339"/>
    </source>
</evidence>
<gene>
    <name evidence="6" type="ORF">MUB46_18560</name>
</gene>
<dbReference type="InterPro" id="IPR036280">
    <property type="entry name" value="Multihaem_cyt_sf"/>
</dbReference>
<comment type="caution">
    <text evidence="6">The sequence shown here is derived from an EMBL/GenBank/DDBJ whole genome shotgun (WGS) entry which is preliminary data.</text>
</comment>
<evidence type="ECO:0000313" key="7">
    <source>
        <dbReference type="Proteomes" id="UP001320898"/>
    </source>
</evidence>
<organism evidence="6 7">
    <name type="scientific">Microbaculum marinisediminis</name>
    <dbReference type="NCBI Taxonomy" id="2931392"/>
    <lineage>
        <taxon>Bacteria</taxon>
        <taxon>Pseudomonadati</taxon>
        <taxon>Pseudomonadota</taxon>
        <taxon>Alphaproteobacteria</taxon>
        <taxon>Hyphomicrobiales</taxon>
        <taxon>Tepidamorphaceae</taxon>
        <taxon>Microbaculum</taxon>
    </lineage>
</organism>
<dbReference type="AlphaFoldDB" id="A0AAW5R5C8"/>
<dbReference type="SUPFAM" id="SSF48695">
    <property type="entry name" value="Multiheme cytochromes"/>
    <property type="match status" value="1"/>
</dbReference>
<accession>A0AAW5R5C8</accession>
<dbReference type="SUPFAM" id="SSF48452">
    <property type="entry name" value="TPR-like"/>
    <property type="match status" value="1"/>
</dbReference>
<protein>
    <submittedName>
        <fullName evidence="6">Tetratricopeptide repeat protein</fullName>
    </submittedName>
</protein>
<dbReference type="Gene3D" id="1.25.10.10">
    <property type="entry name" value="Leucine-rich Repeat Variant"/>
    <property type="match status" value="1"/>
</dbReference>
<keyword evidence="2" id="KW-0802">TPR repeat</keyword>
<dbReference type="Pfam" id="PF14559">
    <property type="entry name" value="TPR_19"/>
    <property type="match status" value="1"/>
</dbReference>
<dbReference type="InterPro" id="IPR023155">
    <property type="entry name" value="Cyt_c-552/4"/>
</dbReference>
<dbReference type="EMBL" id="JALIDZ010000009">
    <property type="protein sequence ID" value="MCT8973873.1"/>
    <property type="molecule type" value="Genomic_DNA"/>
</dbReference>
<dbReference type="Gene3D" id="1.10.1130.10">
    <property type="entry name" value="Flavocytochrome C3, Chain A"/>
    <property type="match status" value="2"/>
</dbReference>
<reference evidence="6 7" key="1">
    <citation type="submission" date="2022-04" db="EMBL/GenBank/DDBJ databases">
        <authorList>
            <person name="Ye Y.-Q."/>
            <person name="Du Z.-J."/>
        </authorList>
    </citation>
    <scope>NUCLEOTIDE SEQUENCE [LARGE SCALE GENOMIC DNA]</scope>
    <source>
        <strain evidence="6 7">A6E488</strain>
    </source>
</reference>
<keyword evidence="1" id="KW-0732">Signal</keyword>
<dbReference type="Pfam" id="PF09699">
    <property type="entry name" value="Paired_CXXCH_1"/>
    <property type="match status" value="1"/>
</dbReference>
<dbReference type="Pfam" id="PF13435">
    <property type="entry name" value="Cytochrome_C554"/>
    <property type="match status" value="2"/>
</dbReference>
<dbReference type="PANTHER" id="PTHR35038:SF8">
    <property type="entry name" value="C-TYPE POLYHEME CYTOCHROME OMCC"/>
    <property type="match status" value="1"/>
</dbReference>
<dbReference type="Gene3D" id="1.25.40.10">
    <property type="entry name" value="Tetratricopeptide repeat domain"/>
    <property type="match status" value="1"/>
</dbReference>
<evidence type="ECO:0000259" key="5">
    <source>
        <dbReference type="Pfam" id="PF13435"/>
    </source>
</evidence>
<feature type="domain" description="Cytochrome c-552/4" evidence="5">
    <location>
        <begin position="187"/>
        <end position="227"/>
    </location>
</feature>
<keyword evidence="3" id="KW-0472">Membrane</keyword>
<feature type="domain" description="Doubled CXXCH motif" evidence="4">
    <location>
        <begin position="327"/>
        <end position="354"/>
    </location>
</feature>
<dbReference type="InterPro" id="IPR051829">
    <property type="entry name" value="Multiheme_Cytochr_ET"/>
</dbReference>
<evidence type="ECO:0000259" key="4">
    <source>
        <dbReference type="Pfam" id="PF09699"/>
    </source>
</evidence>
<feature type="repeat" description="TPR" evidence="2">
    <location>
        <begin position="587"/>
        <end position="620"/>
    </location>
</feature>
<keyword evidence="7" id="KW-1185">Reference proteome</keyword>
<evidence type="ECO:0000256" key="1">
    <source>
        <dbReference type="ARBA" id="ARBA00022729"/>
    </source>
</evidence>
<dbReference type="InterPro" id="IPR011990">
    <property type="entry name" value="TPR-like_helical_dom_sf"/>
</dbReference>
<dbReference type="RefSeq" id="WP_261617454.1">
    <property type="nucleotide sequence ID" value="NZ_JALIDZ010000009.1"/>
</dbReference>
<dbReference type="SMART" id="SM00028">
    <property type="entry name" value="TPR"/>
    <property type="match status" value="3"/>
</dbReference>
<sequence length="769" mass="83563">MPNPRTTESWTLLGGAIAVVFLVLSVGLVWSGDAAGSDDVPAATMPAQMSERADYVADSVCATCHAAETAAWSDSHHAHAMEPPTEDTVRGDFDDVSFESPSGHYRFFRRDGGYFVETEGPDGKTATFEVAYTFGWTPLQQYLVALDRGRLQALSVAWDTETKRWFDLAEEPVTPGDPLHWTGREYNWNFRCADCHSTDLRRNYDLETDSYETTYSAVNVGCQGCHGPGSAHVAWAEETPAGGDYGPGTDVGLVTELKAGNQIGTCAQCHSRRRQITDHNVAGEPFLDHYTPSLLQDGLYFPDGQIDDEVYVYGSFLQSRMNAKGVVCTDCHEPHSGALLADGNAVCTACHSETPPDRFSSIRPLAYDSPAHHFHDEGKPGSFCVDCHMPERIYMVVDPRRDHSFRIPRPDLAAMTGAPDACTGCHSDKEAAWAADRIAEWYGPDRRKEPHFGETLALGRSGAPGAGERLAALATDRDQPAIARATAVEMLRAYLDEVTGPSVVASLEDPDPMVRAAALESLEGVQPDARVDLAAPLLDDPVRSVRIMAARVLAPVPPETFLGDRRGVYQAAVDEYVASELAAAERPESHLNLGGYWAERGDAGKAEAAYRTALRLAPDFIPAMINLAELQRALGNTSEEATLLERAYLAEPDNAAVVHALGLLRVRQGRREDALPLLAEAVEQAPGAARYAHVYAVALESLGNPQAAREVRETALENHPYDVDLLAGLLRDQLNAGDRDGARDTVERLLALRPQDAELARLKAQLGAR</sequence>
<feature type="transmembrane region" description="Helical" evidence="3">
    <location>
        <begin position="12"/>
        <end position="30"/>
    </location>
</feature>
<name>A0AAW5R5C8_9HYPH</name>
<dbReference type="PROSITE" id="PS50005">
    <property type="entry name" value="TPR"/>
    <property type="match status" value="1"/>
</dbReference>
<keyword evidence="3" id="KW-0812">Transmembrane</keyword>
<proteinExistence type="predicted"/>
<dbReference type="CDD" id="cd08168">
    <property type="entry name" value="Cytochrom_C3"/>
    <property type="match status" value="2"/>
</dbReference>
<evidence type="ECO:0000313" key="6">
    <source>
        <dbReference type="EMBL" id="MCT8973873.1"/>
    </source>
</evidence>
<dbReference type="InterPro" id="IPR019734">
    <property type="entry name" value="TPR_rpt"/>
</dbReference>
<dbReference type="InterPro" id="IPR010177">
    <property type="entry name" value="Paired_CXXCH_1"/>
</dbReference>